<evidence type="ECO:0008006" key="5">
    <source>
        <dbReference type="Google" id="ProtNLM"/>
    </source>
</evidence>
<keyword evidence="2" id="KW-1133">Transmembrane helix</keyword>
<dbReference type="InterPro" id="IPR027417">
    <property type="entry name" value="P-loop_NTPase"/>
</dbReference>
<organism evidence="3 4">
    <name type="scientific">Actinomadura gamaensis</name>
    <dbReference type="NCBI Taxonomy" id="1763541"/>
    <lineage>
        <taxon>Bacteria</taxon>
        <taxon>Bacillati</taxon>
        <taxon>Actinomycetota</taxon>
        <taxon>Actinomycetes</taxon>
        <taxon>Streptosporangiales</taxon>
        <taxon>Thermomonosporaceae</taxon>
        <taxon>Actinomadura</taxon>
    </lineage>
</organism>
<sequence length="746" mass="81848">MNTPNPDTPNRDPSDDDLDHTVRPHDPADASSAPQRRFDAEVIPLRPADDDAPVHKDEDARAADIDTSFEVQLDPEPGAGPEPVDDGIGYLLDDPDGDAYPVIPENLRTLGGVGEAIARHTRRFAHRIAFHAVRTPRYGVLALLWSVVGVWRLGNRQLAWWWVSEQDYLRSLAVASGDSREWYRLHREVKETRRVRGLILAGQAFGVLAALLVMVSVAPWWAWAAVAAVGVPWLAHLGRPEDHPIIVPAMTVPRFRLLNHDVVLRAYYAAGLGHPDKPNQQVTFETTMSRTKEGQGSQVKVVLPHGKGFDAAVNAKKELASGLDVAPSQVYLTHDPSSHRRHTLTVMDRDPLAIPAGKTPLLDCKPRNIWQPAPFGLDEHSRKVTLSLLWISILIGAQPRKGKTFAARLLALYAALDARVRISVVDGKNSPDWNKFAMVAYHFIRGTVPNRAGDPVRQLIDALAEIKRHIIDTNEFLSTLSPEECPEGKLTEELCRKYPKRLFIWMLVMEEFQNYFELPDQDDNKQVAELLSFILAVGPSSGVILLSSSQKPSGVGAGDVQRLFNRYRDNHAVRFALRCGNRNVSDAILGGDAYSEGFDASALPVGKPYLGVGYLYGATDHTPTVRTHLADHGDAEKILTAARQLRERAGTLTGYAAGQDTTTPDRDVLADVLAVFGSDPGLHWNELADRLAGQIGDRWADVTADAISAQCRDLGVPSVDVKRAGVTRKGCRKQAVQAAADTAAAS</sequence>
<keyword evidence="2" id="KW-0812">Transmembrane</keyword>
<feature type="compositionally biased region" description="Basic and acidic residues" evidence="1">
    <location>
        <begin position="9"/>
        <end position="28"/>
    </location>
</feature>
<dbReference type="EMBL" id="JBHSIT010000001">
    <property type="protein sequence ID" value="MFC4906608.1"/>
    <property type="molecule type" value="Genomic_DNA"/>
</dbReference>
<protein>
    <recommendedName>
        <fullName evidence="5">Cell division protein FtsK</fullName>
    </recommendedName>
</protein>
<accession>A0ABV9TT42</accession>
<reference evidence="4" key="1">
    <citation type="journal article" date="2019" name="Int. J. Syst. Evol. Microbiol.">
        <title>The Global Catalogue of Microorganisms (GCM) 10K type strain sequencing project: providing services to taxonomists for standard genome sequencing and annotation.</title>
        <authorList>
            <consortium name="The Broad Institute Genomics Platform"/>
            <consortium name="The Broad Institute Genome Sequencing Center for Infectious Disease"/>
            <person name="Wu L."/>
            <person name="Ma J."/>
        </authorList>
    </citation>
    <scope>NUCLEOTIDE SEQUENCE [LARGE SCALE GENOMIC DNA]</scope>
    <source>
        <strain evidence="4">KLKA75</strain>
    </source>
</reference>
<evidence type="ECO:0000313" key="4">
    <source>
        <dbReference type="Proteomes" id="UP001595872"/>
    </source>
</evidence>
<feature type="compositionally biased region" description="Basic and acidic residues" evidence="1">
    <location>
        <begin position="47"/>
        <end position="62"/>
    </location>
</feature>
<name>A0ABV9TT42_9ACTN</name>
<feature type="region of interest" description="Disordered" evidence="1">
    <location>
        <begin position="1"/>
        <end position="62"/>
    </location>
</feature>
<dbReference type="SUPFAM" id="SSF52540">
    <property type="entry name" value="P-loop containing nucleoside triphosphate hydrolases"/>
    <property type="match status" value="1"/>
</dbReference>
<dbReference type="Gene3D" id="3.40.50.300">
    <property type="entry name" value="P-loop containing nucleotide triphosphate hydrolases"/>
    <property type="match status" value="1"/>
</dbReference>
<gene>
    <name evidence="3" type="ORF">ACFPCY_04710</name>
</gene>
<feature type="transmembrane region" description="Helical" evidence="2">
    <location>
        <begin position="195"/>
        <end position="214"/>
    </location>
</feature>
<keyword evidence="2" id="KW-0472">Membrane</keyword>
<evidence type="ECO:0000256" key="2">
    <source>
        <dbReference type="SAM" id="Phobius"/>
    </source>
</evidence>
<evidence type="ECO:0000313" key="3">
    <source>
        <dbReference type="EMBL" id="MFC4906608.1"/>
    </source>
</evidence>
<evidence type="ECO:0000256" key="1">
    <source>
        <dbReference type="SAM" id="MobiDB-lite"/>
    </source>
</evidence>
<dbReference type="RefSeq" id="WP_378252293.1">
    <property type="nucleotide sequence ID" value="NZ_JBHSIT010000001.1"/>
</dbReference>
<proteinExistence type="predicted"/>
<keyword evidence="4" id="KW-1185">Reference proteome</keyword>
<dbReference type="Proteomes" id="UP001595872">
    <property type="component" value="Unassembled WGS sequence"/>
</dbReference>
<comment type="caution">
    <text evidence="3">The sequence shown here is derived from an EMBL/GenBank/DDBJ whole genome shotgun (WGS) entry which is preliminary data.</text>
</comment>